<protein>
    <submittedName>
        <fullName evidence="2">Uncharacterized protein</fullName>
    </submittedName>
</protein>
<feature type="compositionally biased region" description="Acidic residues" evidence="1">
    <location>
        <begin position="68"/>
        <end position="91"/>
    </location>
</feature>
<evidence type="ECO:0000256" key="1">
    <source>
        <dbReference type="SAM" id="MobiDB-lite"/>
    </source>
</evidence>
<proteinExistence type="predicted"/>
<comment type="caution">
    <text evidence="2">The sequence shown here is derived from an EMBL/GenBank/DDBJ whole genome shotgun (WGS) entry which is preliminary data.</text>
</comment>
<evidence type="ECO:0000313" key="3">
    <source>
        <dbReference type="Proteomes" id="UP001190700"/>
    </source>
</evidence>
<feature type="region of interest" description="Disordered" evidence="1">
    <location>
        <begin position="472"/>
        <end position="492"/>
    </location>
</feature>
<evidence type="ECO:0000313" key="2">
    <source>
        <dbReference type="EMBL" id="KAK3250384.1"/>
    </source>
</evidence>
<name>A0AAE0C9V4_9CHLO</name>
<gene>
    <name evidence="2" type="ORF">CYMTET_40242</name>
</gene>
<sequence>MAKTAGAELSKKKVDPTKKRKATELYGRSKKSKKSKEVRSIVQAQLTNKKKKAASSKELKECFGSDSEKDDSEEEEDDDDDEEEEEEEEEAAGTADQPLDFARLMENPQQMAALFAMMRKVQGGQGVKNEVVVGRPAGATDDEVSLMQADARALINDWEKAKKLPIAACKEDMGKKFVKLKREIGKKHAPPCSERQVHTYLVAHLSYRKARRGGTGRFKKNRDGDIRIYGGPLNGLTTVESYQGTKVPNADIIKKLVKYTDPASREGEDWTTLQEAVGGSIVWPVDDESEEEEEEQDGEGNGKKTAPQEGGEQQKGAAGEASRGFELHCPVGLFGSLQQSSDKLDEKETSNFDQRSKFELAVGVVEALPGTPSQTFTNPPMKVTGGVYKICLLGNRMPTKAEGGNAATKTFIMTSLLKLHVKKDSAVDAADFAHTEETVGKPKSVLWVEGRHLRHSHKASEVVALKQKKIKEAAAKDEGGDEGVEDEEEQSV</sequence>
<feature type="compositionally biased region" description="Low complexity" evidence="1">
    <location>
        <begin position="308"/>
        <end position="321"/>
    </location>
</feature>
<feature type="compositionally biased region" description="Acidic residues" evidence="1">
    <location>
        <begin position="479"/>
        <end position="492"/>
    </location>
</feature>
<keyword evidence="3" id="KW-1185">Reference proteome</keyword>
<organism evidence="2 3">
    <name type="scientific">Cymbomonas tetramitiformis</name>
    <dbReference type="NCBI Taxonomy" id="36881"/>
    <lineage>
        <taxon>Eukaryota</taxon>
        <taxon>Viridiplantae</taxon>
        <taxon>Chlorophyta</taxon>
        <taxon>Pyramimonadophyceae</taxon>
        <taxon>Pyramimonadales</taxon>
        <taxon>Pyramimonadaceae</taxon>
        <taxon>Cymbomonas</taxon>
    </lineage>
</organism>
<dbReference type="AlphaFoldDB" id="A0AAE0C9V4"/>
<dbReference type="EMBL" id="LGRX02026737">
    <property type="protein sequence ID" value="KAK3250384.1"/>
    <property type="molecule type" value="Genomic_DNA"/>
</dbReference>
<reference evidence="2 3" key="1">
    <citation type="journal article" date="2015" name="Genome Biol. Evol.">
        <title>Comparative Genomics of a Bacterivorous Green Alga Reveals Evolutionary Causalities and Consequences of Phago-Mixotrophic Mode of Nutrition.</title>
        <authorList>
            <person name="Burns J.A."/>
            <person name="Paasch A."/>
            <person name="Narechania A."/>
            <person name="Kim E."/>
        </authorList>
    </citation>
    <scope>NUCLEOTIDE SEQUENCE [LARGE SCALE GENOMIC DNA]</scope>
    <source>
        <strain evidence="2 3">PLY_AMNH</strain>
    </source>
</reference>
<feature type="region of interest" description="Disordered" evidence="1">
    <location>
        <begin position="264"/>
        <end position="321"/>
    </location>
</feature>
<dbReference type="Proteomes" id="UP001190700">
    <property type="component" value="Unassembled WGS sequence"/>
</dbReference>
<feature type="compositionally biased region" description="Basic and acidic residues" evidence="1">
    <location>
        <begin position="55"/>
        <end position="67"/>
    </location>
</feature>
<feature type="compositionally biased region" description="Acidic residues" evidence="1">
    <location>
        <begin position="285"/>
        <end position="298"/>
    </location>
</feature>
<accession>A0AAE0C9V4</accession>
<feature type="region of interest" description="Disordered" evidence="1">
    <location>
        <begin position="1"/>
        <end position="100"/>
    </location>
</feature>